<reference evidence="2" key="1">
    <citation type="submission" date="2022-11" db="UniProtKB">
        <authorList>
            <consortium name="WormBaseParasite"/>
        </authorList>
    </citation>
    <scope>IDENTIFICATION</scope>
</reference>
<evidence type="ECO:0000313" key="2">
    <source>
        <dbReference type="WBParaSite" id="nRc.2.0.1.t10907-RA"/>
    </source>
</evidence>
<dbReference type="AlphaFoldDB" id="A0A915IAK6"/>
<dbReference type="WBParaSite" id="nRc.2.0.1.t10907-RA">
    <property type="protein sequence ID" value="nRc.2.0.1.t10907-RA"/>
    <property type="gene ID" value="nRc.2.0.1.g10907"/>
</dbReference>
<keyword evidence="1" id="KW-1185">Reference proteome</keyword>
<proteinExistence type="predicted"/>
<name>A0A915IAK6_ROMCU</name>
<evidence type="ECO:0000313" key="1">
    <source>
        <dbReference type="Proteomes" id="UP000887565"/>
    </source>
</evidence>
<dbReference type="Proteomes" id="UP000887565">
    <property type="component" value="Unplaced"/>
</dbReference>
<accession>A0A915IAK6</accession>
<sequence length="124" mass="14538">MIYACHCGFPEPCMQKYAIESRRIADPKRPVNYAYGLIDWRNPLRCHDKPEESKSNLLVVSVKSTVDRDNNLFVGPVFQTELFLKYKKFDLYNLNARYLKGFKANHTLSGITQNLKIEKIYKIF</sequence>
<organism evidence="1 2">
    <name type="scientific">Romanomermis culicivorax</name>
    <name type="common">Nematode worm</name>
    <dbReference type="NCBI Taxonomy" id="13658"/>
    <lineage>
        <taxon>Eukaryota</taxon>
        <taxon>Metazoa</taxon>
        <taxon>Ecdysozoa</taxon>
        <taxon>Nematoda</taxon>
        <taxon>Enoplea</taxon>
        <taxon>Dorylaimia</taxon>
        <taxon>Mermithida</taxon>
        <taxon>Mermithoidea</taxon>
        <taxon>Mermithidae</taxon>
        <taxon>Romanomermis</taxon>
    </lineage>
</organism>
<protein>
    <submittedName>
        <fullName evidence="2">Uncharacterized protein</fullName>
    </submittedName>
</protein>